<dbReference type="PRINTS" id="PR00315">
    <property type="entry name" value="ELONGATNFCT"/>
</dbReference>
<accession>A0A1Y2AY57</accession>
<reference evidence="14 15" key="1">
    <citation type="submission" date="2016-07" db="EMBL/GenBank/DDBJ databases">
        <title>Pervasive Adenine N6-methylation of Active Genes in Fungi.</title>
        <authorList>
            <consortium name="DOE Joint Genome Institute"/>
            <person name="Mondo S.J."/>
            <person name="Dannebaum R.O."/>
            <person name="Kuo R.C."/>
            <person name="Labutti K."/>
            <person name="Haridas S."/>
            <person name="Kuo A."/>
            <person name="Salamov A."/>
            <person name="Ahrendt S.R."/>
            <person name="Lipzen A."/>
            <person name="Sullivan W."/>
            <person name="Andreopoulos W.B."/>
            <person name="Clum A."/>
            <person name="Lindquist E."/>
            <person name="Daum C."/>
            <person name="Ramamoorthy G.K."/>
            <person name="Gryganskyi A."/>
            <person name="Culley D."/>
            <person name="Magnuson J.K."/>
            <person name="James T.Y."/>
            <person name="O'Malley M.A."/>
            <person name="Stajich J.E."/>
            <person name="Spatafora J.W."/>
            <person name="Visel A."/>
            <person name="Grigoriev I.V."/>
        </authorList>
    </citation>
    <scope>NUCLEOTIDE SEQUENCE [LARGE SCALE GENOMIC DNA]</scope>
    <source>
        <strain evidence="14 15">68-887.2</strain>
    </source>
</reference>
<comment type="caution">
    <text evidence="14">The sequence shown here is derived from an EMBL/GenBank/DDBJ whole genome shotgun (WGS) entry which is preliminary data.</text>
</comment>
<keyword evidence="15" id="KW-1185">Reference proteome</keyword>
<dbReference type="GO" id="GO:0005739">
    <property type="term" value="C:mitochondrion"/>
    <property type="evidence" value="ECO:0007669"/>
    <property type="project" value="UniProtKB-SubCell"/>
</dbReference>
<dbReference type="SUPFAM" id="SSF52540">
    <property type="entry name" value="P-loop containing nucleoside triphosphate hydrolases"/>
    <property type="match status" value="1"/>
</dbReference>
<gene>
    <name evidence="14" type="ORF">BCR39DRAFT_538296</name>
</gene>
<dbReference type="Gene3D" id="2.40.30.10">
    <property type="entry name" value="Translation factors"/>
    <property type="match status" value="2"/>
</dbReference>
<dbReference type="InterPro" id="IPR000795">
    <property type="entry name" value="T_Tr_GTP-bd_dom"/>
</dbReference>
<dbReference type="PROSITE" id="PS51722">
    <property type="entry name" value="G_TR_2"/>
    <property type="match status" value="1"/>
</dbReference>
<dbReference type="STRING" id="71784.A0A1Y2AY57"/>
<feature type="compositionally biased region" description="Gly residues" evidence="12">
    <location>
        <begin position="91"/>
        <end position="105"/>
    </location>
</feature>
<dbReference type="HAMAP" id="MF_00100_B">
    <property type="entry name" value="IF_2_B"/>
    <property type="match status" value="1"/>
</dbReference>
<keyword evidence="5" id="KW-0648">Protein biosynthesis</keyword>
<dbReference type="InterPro" id="IPR027417">
    <property type="entry name" value="P-loop_NTPase"/>
</dbReference>
<evidence type="ECO:0000256" key="12">
    <source>
        <dbReference type="SAM" id="MobiDB-lite"/>
    </source>
</evidence>
<evidence type="ECO:0000256" key="10">
    <source>
        <dbReference type="ARBA" id="ARBA00044200"/>
    </source>
</evidence>
<evidence type="ECO:0000256" key="8">
    <source>
        <dbReference type="ARBA" id="ARBA00023134"/>
    </source>
</evidence>
<dbReference type="InterPro" id="IPR015760">
    <property type="entry name" value="TIF_IF2"/>
</dbReference>
<evidence type="ECO:0000256" key="5">
    <source>
        <dbReference type="ARBA" id="ARBA00022917"/>
    </source>
</evidence>
<comment type="similarity">
    <text evidence="2">Belongs to the TRAFAC class translation factor GTPase superfamily. Classic translation factor GTPase family. IF-2 subfamily.</text>
</comment>
<dbReference type="FunFam" id="2.40.30.10:FF:000008">
    <property type="entry name" value="Translation initiation factor IF-2"/>
    <property type="match status" value="1"/>
</dbReference>
<dbReference type="InterPro" id="IPR044145">
    <property type="entry name" value="IF2_II"/>
</dbReference>
<keyword evidence="7" id="KW-0496">Mitochondrion</keyword>
<dbReference type="PANTHER" id="PTHR43381:SF20">
    <property type="entry name" value="TRANSLATION INITIATION FACTOR IF-2, MITOCHONDRIAL"/>
    <property type="match status" value="1"/>
</dbReference>
<dbReference type="InterPro" id="IPR000178">
    <property type="entry name" value="TF_IF2_bacterial-like"/>
</dbReference>
<comment type="function">
    <text evidence="9">One of the essential components for the initiation of protein synthesis. Protects formylmethionyl-tRNA from spontaneous hydrolysis and promotes its binding to the 30S ribosomal subunits. Also involved in the hydrolysis of GTP during the formation of the 70S ribosomal complex.</text>
</comment>
<dbReference type="CDD" id="cd01887">
    <property type="entry name" value="IF2_eIF5B"/>
    <property type="match status" value="1"/>
</dbReference>
<evidence type="ECO:0000256" key="3">
    <source>
        <dbReference type="ARBA" id="ARBA00022540"/>
    </source>
</evidence>
<dbReference type="GO" id="GO:0003924">
    <property type="term" value="F:GTPase activity"/>
    <property type="evidence" value="ECO:0007669"/>
    <property type="project" value="InterPro"/>
</dbReference>
<evidence type="ECO:0000256" key="9">
    <source>
        <dbReference type="ARBA" id="ARBA00025162"/>
    </source>
</evidence>
<dbReference type="EMBL" id="MCFC01000038">
    <property type="protein sequence ID" value="ORY27498.1"/>
    <property type="molecule type" value="Genomic_DNA"/>
</dbReference>
<dbReference type="FunFam" id="3.40.50.300:FF:000019">
    <property type="entry name" value="Translation initiation factor IF-2"/>
    <property type="match status" value="1"/>
</dbReference>
<evidence type="ECO:0000256" key="11">
    <source>
        <dbReference type="SAM" id="Coils"/>
    </source>
</evidence>
<keyword evidence="3" id="KW-0396">Initiation factor</keyword>
<dbReference type="Pfam" id="PF00009">
    <property type="entry name" value="GTP_EFTU"/>
    <property type="match status" value="1"/>
</dbReference>
<protein>
    <recommendedName>
        <fullName evidence="10">Translation initiation factor IF-2, mitochondrial</fullName>
    </recommendedName>
</protein>
<dbReference type="Gene3D" id="3.40.50.300">
    <property type="entry name" value="P-loop containing nucleotide triphosphate hydrolases"/>
    <property type="match status" value="1"/>
</dbReference>
<comment type="subcellular location">
    <subcellularLocation>
        <location evidence="1">Mitochondrion</location>
    </subcellularLocation>
</comment>
<dbReference type="FunCoup" id="A0A1Y2AY57">
    <property type="interactions" value="393"/>
</dbReference>
<evidence type="ECO:0000256" key="1">
    <source>
        <dbReference type="ARBA" id="ARBA00004173"/>
    </source>
</evidence>
<dbReference type="AlphaFoldDB" id="A0A1Y2AY57"/>
<dbReference type="GO" id="GO:0005525">
    <property type="term" value="F:GTP binding"/>
    <property type="evidence" value="ECO:0007669"/>
    <property type="project" value="UniProtKB-KW"/>
</dbReference>
<organism evidence="14 15">
    <name type="scientific">Naematelia encephala</name>
    <dbReference type="NCBI Taxonomy" id="71784"/>
    <lineage>
        <taxon>Eukaryota</taxon>
        <taxon>Fungi</taxon>
        <taxon>Dikarya</taxon>
        <taxon>Basidiomycota</taxon>
        <taxon>Agaricomycotina</taxon>
        <taxon>Tremellomycetes</taxon>
        <taxon>Tremellales</taxon>
        <taxon>Naemateliaceae</taxon>
        <taxon>Naematelia</taxon>
    </lineage>
</organism>
<evidence type="ECO:0000259" key="13">
    <source>
        <dbReference type="PROSITE" id="PS51722"/>
    </source>
</evidence>
<dbReference type="InterPro" id="IPR009000">
    <property type="entry name" value="Transl_B-barrel_sf"/>
</dbReference>
<dbReference type="FunFam" id="3.40.50.10050:FF:000001">
    <property type="entry name" value="Translation initiation factor IF-2"/>
    <property type="match status" value="1"/>
</dbReference>
<keyword evidence="6" id="KW-0809">Transit peptide</keyword>
<evidence type="ECO:0000256" key="7">
    <source>
        <dbReference type="ARBA" id="ARBA00023128"/>
    </source>
</evidence>
<dbReference type="NCBIfam" id="TIGR00231">
    <property type="entry name" value="small_GTP"/>
    <property type="match status" value="1"/>
</dbReference>
<dbReference type="InterPro" id="IPR005225">
    <property type="entry name" value="Small_GTP-bd"/>
</dbReference>
<dbReference type="CDD" id="cd03692">
    <property type="entry name" value="mtIF2_IVc"/>
    <property type="match status" value="1"/>
</dbReference>
<feature type="region of interest" description="Disordered" evidence="12">
    <location>
        <begin position="49"/>
        <end position="227"/>
    </location>
</feature>
<feature type="compositionally biased region" description="Basic and acidic residues" evidence="12">
    <location>
        <begin position="151"/>
        <end position="160"/>
    </location>
</feature>
<evidence type="ECO:0000256" key="4">
    <source>
        <dbReference type="ARBA" id="ARBA00022741"/>
    </source>
</evidence>
<dbReference type="SUPFAM" id="SSF50447">
    <property type="entry name" value="Translation proteins"/>
    <property type="match status" value="2"/>
</dbReference>
<feature type="domain" description="Tr-type G" evidence="13">
    <location>
        <begin position="368"/>
        <end position="551"/>
    </location>
</feature>
<dbReference type="CDD" id="cd03702">
    <property type="entry name" value="IF2_mtIF2_II"/>
    <property type="match status" value="1"/>
</dbReference>
<sequence length="921" mass="98775">MSLLTSSCRYCRSRISHPIDSCSPISFCRTFSSSSLALDGPGPSRLAARDWGSVSASDTVPPSKRGVPSDVRRPHHPNRTENRGRPSSPRGGSGGSGFGLGGSASGGERRRNPNGGDGQARRGHDRTPFNFGAPKDLGPPLASGFGLKSNKGRDGPRDGGSRNTGVHGGNRDHARPTIPRGRGPGRSVPEAGGAPAKTDSGSEVALAGFEGDQGDDRSDIGSDKSLSSKSVRSAFGRYVEDGVILDRRLERKRNPWSHQTEEAEPAPIRSKAKPKRVVEVKAEREVVIPSTVTVGRLANIFGTKLFPLQAMMARMGMPEEQRRPDYLLTAEQACDVALEYGLNPIIDDERAFDILPEPEVKDGTEYPLRPPVITIMGHVDHGKTTLLDALRNTAVAQGEAGGITQHIGAFSVPLSSLTKTTPATADSTLTFLDTPGHAAFTGMRARGASVTDIIVLVVAADDGVMPQTREVINLWKSEADKVGLVVAINKIDKPGVDTDKIKASLAIEEVYLEEDGGEVPSVKVSGLNKLGLDDLVETLSTVAELRDIRARRDGKAEGYVLESNVDRGRGNVATVLVTRGTLKAGSIVVAGTTYCRVRQMQNDKGKAVKEALPGTPVSLTGWKDLPTAGDQLLEAINGESEARKAVANRLREIEQRKMILDVEQINIKRREERAKAEAEEAELEAVRQAGGNVEQAKRDAQRRSNAGEIGGKKELRLIIKGDVSGTVEAVVGSLENIGNKEAGVKIVHTAVGEVSESDIAMAQAVEGHVIGFNVACSRVVTNQAKTLNVPLHLESVIYRLIETVRKETAALLPPAIETRVIGEGVVSQVYTINAGKKTQHKVAGCKAVNGVISRLDKVRVLRGSDRQLVFEGEIDSLKHVKKDVDEIRKGMEFGIQLKGFDDLQAQDEIVTIKEQQVARTL</sequence>
<dbReference type="InParanoid" id="A0A1Y2AY57"/>
<name>A0A1Y2AY57_9TREE</name>
<dbReference type="PANTHER" id="PTHR43381">
    <property type="entry name" value="TRANSLATION INITIATION FACTOR IF-2-RELATED"/>
    <property type="match status" value="1"/>
</dbReference>
<dbReference type="Proteomes" id="UP000193986">
    <property type="component" value="Unassembled WGS sequence"/>
</dbReference>
<keyword evidence="4" id="KW-0547">Nucleotide-binding</keyword>
<evidence type="ECO:0000313" key="15">
    <source>
        <dbReference type="Proteomes" id="UP000193986"/>
    </source>
</evidence>
<evidence type="ECO:0000313" key="14">
    <source>
        <dbReference type="EMBL" id="ORY27498.1"/>
    </source>
</evidence>
<feature type="coiled-coil region" evidence="11">
    <location>
        <begin position="636"/>
        <end position="689"/>
    </location>
</feature>
<keyword evidence="8" id="KW-0342">GTP-binding</keyword>
<evidence type="ECO:0000256" key="2">
    <source>
        <dbReference type="ARBA" id="ARBA00007733"/>
    </source>
</evidence>
<dbReference type="SUPFAM" id="SSF52156">
    <property type="entry name" value="Initiation factor IF2/eIF5b, domain 3"/>
    <property type="match status" value="1"/>
</dbReference>
<dbReference type="GO" id="GO:0003743">
    <property type="term" value="F:translation initiation factor activity"/>
    <property type="evidence" value="ECO:0007669"/>
    <property type="project" value="UniProtKB-KW"/>
</dbReference>
<keyword evidence="11" id="KW-0175">Coiled coil</keyword>
<dbReference type="FunFam" id="2.40.30.10:FF:000007">
    <property type="entry name" value="Translation initiation factor IF-2"/>
    <property type="match status" value="1"/>
</dbReference>
<dbReference type="OrthoDB" id="361630at2759"/>
<dbReference type="Gene3D" id="3.40.50.10050">
    <property type="entry name" value="Translation initiation factor IF- 2, domain 3"/>
    <property type="match status" value="1"/>
</dbReference>
<evidence type="ECO:0000256" key="6">
    <source>
        <dbReference type="ARBA" id="ARBA00022946"/>
    </source>
</evidence>
<proteinExistence type="inferred from homology"/>
<dbReference type="InterPro" id="IPR036925">
    <property type="entry name" value="TIF_IF2_dom3_sf"/>
</dbReference>
<dbReference type="Pfam" id="PF11987">
    <property type="entry name" value="IF-2"/>
    <property type="match status" value="1"/>
</dbReference>
<dbReference type="InterPro" id="IPR053905">
    <property type="entry name" value="EF-G-like_DII"/>
</dbReference>
<dbReference type="InterPro" id="IPR023115">
    <property type="entry name" value="TIF_IF2_dom3"/>
</dbReference>
<dbReference type="Pfam" id="PF22042">
    <property type="entry name" value="EF-G_D2"/>
    <property type="match status" value="1"/>
</dbReference>